<evidence type="ECO:0000313" key="2">
    <source>
        <dbReference type="EMBL" id="CCF22366.1"/>
    </source>
</evidence>
<dbReference type="OrthoDB" id="8072711at2"/>
<proteinExistence type="predicted"/>
<geneLocation type="plasmid" evidence="2 3">
    <name>NT26_p1</name>
</geneLocation>
<dbReference type="KEGG" id="rht:NT26_p10347"/>
<reference evidence="2 3" key="1">
    <citation type="journal article" date="2013" name="Genome Biol. Evol.">
        <title>Life in an arsenic-containing gold mine: genome and physiology of the autotrophic arsenite-oxidizing bacterium rhizobium sp. NT-26.</title>
        <authorList>
            <person name="Andres J."/>
            <person name="Arsene-Ploetze F."/>
            <person name="Barbe V."/>
            <person name="Brochier-Armanet C."/>
            <person name="Cleiss-Arnold J."/>
            <person name="Coppee J.Y."/>
            <person name="Dillies M.A."/>
            <person name="Geist"/>
            <person name="L"/>
            <person name="Joublin A."/>
            <person name="Koechler S."/>
            <person name="Lassalle F."/>
            <person name="Marchal M."/>
            <person name="Medigue C."/>
            <person name="Muller D."/>
            <person name="Nesme X."/>
            <person name="Plewniak F."/>
            <person name="Proux C."/>
            <person name="Ramirez-Bahena M.H."/>
            <person name="Schenowitz C."/>
            <person name="Sismeiro O."/>
            <person name="Vallenet D."/>
            <person name="Santini J.M."/>
            <person name="Bertin P.N."/>
        </authorList>
    </citation>
    <scope>NUCLEOTIDE SEQUENCE [LARGE SCALE GENOMIC DNA]</scope>
    <source>
        <strain evidence="2 3">NT-26</strain>
        <plasmid evidence="2 3">NT26_p1</plasmid>
    </source>
</reference>
<keyword evidence="2" id="KW-0614">Plasmid</keyword>
<feature type="region of interest" description="Disordered" evidence="1">
    <location>
        <begin position="253"/>
        <end position="281"/>
    </location>
</feature>
<evidence type="ECO:0000313" key="3">
    <source>
        <dbReference type="Proteomes" id="UP000010792"/>
    </source>
</evidence>
<gene>
    <name evidence="2" type="ORF">NT26_p10347</name>
</gene>
<evidence type="ECO:0000256" key="1">
    <source>
        <dbReference type="SAM" id="MobiDB-lite"/>
    </source>
</evidence>
<dbReference type="Proteomes" id="UP000010792">
    <property type="component" value="Plasmid NT26_p1"/>
</dbReference>
<dbReference type="EMBL" id="FO082821">
    <property type="protein sequence ID" value="CCF22366.1"/>
    <property type="molecule type" value="Genomic_DNA"/>
</dbReference>
<keyword evidence="3" id="KW-1185">Reference proteome</keyword>
<dbReference type="AlphaFoldDB" id="L0NNC3"/>
<organism evidence="2 3">
    <name type="scientific">Pseudorhizobium banfieldiae</name>
    <dbReference type="NCBI Taxonomy" id="1125847"/>
    <lineage>
        <taxon>Bacteria</taxon>
        <taxon>Pseudomonadati</taxon>
        <taxon>Pseudomonadota</taxon>
        <taxon>Alphaproteobacteria</taxon>
        <taxon>Hyphomicrobiales</taxon>
        <taxon>Rhizobiaceae</taxon>
        <taxon>Rhizobium/Agrobacterium group</taxon>
        <taxon>Pseudorhizobium</taxon>
    </lineage>
</organism>
<accession>L0NNC3</accession>
<feature type="compositionally biased region" description="Polar residues" evidence="1">
    <location>
        <begin position="261"/>
        <end position="274"/>
    </location>
</feature>
<protein>
    <submittedName>
        <fullName evidence="2">Uncharacterized protein</fullName>
    </submittedName>
</protein>
<name>L0NNC3_9HYPH</name>
<dbReference type="RefSeq" id="WP_052642906.1">
    <property type="nucleotide sequence ID" value="NZ_FO082821.1"/>
</dbReference>
<sequence>MTITKLPQADTPTYTHRIDTDEVRPRFDALVEELAHAVFSVDAIATGLNTSLDTVGTIVRSVPSHEGRLLERGIAMLTGFNPDLVVLTQNIRLPVSKAAVELVEMNRPAQYRSLTLDADCSGRKSYAPDLIVLNRKTHVAHVVEVKRSLNSYETSRITDLKTRMLAASLIVPDLLYKEHRRLVAEDVRVVILNAENQRTDIEGGVWPLSHLDHLLEVTGAGEMMKSLQQAFRDRIEQNWKQALQSVSGGIEGRGVSAAAASPTQANDTPATAGSDTDPPPDGIVRFGFARIPIARTG</sequence>